<dbReference type="InterPro" id="IPR046462">
    <property type="entry name" value="TerL_nuclease"/>
</dbReference>
<feature type="domain" description="Terminase large subunit-like ATPase" evidence="1">
    <location>
        <begin position="52"/>
        <end position="216"/>
    </location>
</feature>
<evidence type="ECO:0000313" key="3">
    <source>
        <dbReference type="EMBL" id="MBH5387037.1"/>
    </source>
</evidence>
<dbReference type="InterPro" id="IPR005021">
    <property type="entry name" value="Terminase_largesu-like"/>
</dbReference>
<dbReference type="Pfam" id="PF20441">
    <property type="entry name" value="TerL_nuclease"/>
    <property type="match status" value="1"/>
</dbReference>
<evidence type="ECO:0000259" key="1">
    <source>
        <dbReference type="Pfam" id="PF03354"/>
    </source>
</evidence>
<evidence type="ECO:0000313" key="4">
    <source>
        <dbReference type="Proteomes" id="UP001194539"/>
    </source>
</evidence>
<organism evidence="3 4">
    <name type="scientific">Bradyrhizobium diversitatis</name>
    <dbReference type="NCBI Taxonomy" id="2755406"/>
    <lineage>
        <taxon>Bacteria</taxon>
        <taxon>Pseudomonadati</taxon>
        <taxon>Pseudomonadota</taxon>
        <taxon>Alphaproteobacteria</taxon>
        <taxon>Hyphomicrobiales</taxon>
        <taxon>Nitrobacteraceae</taxon>
        <taxon>Bradyrhizobium</taxon>
    </lineage>
</organism>
<evidence type="ECO:0000259" key="2">
    <source>
        <dbReference type="Pfam" id="PF20441"/>
    </source>
</evidence>
<name>A0ABS0P1A2_9BRAD</name>
<accession>A0ABS0P1A2</accession>
<feature type="domain" description="Terminase large subunit-like endonuclease" evidence="2">
    <location>
        <begin position="247"/>
        <end position="519"/>
    </location>
</feature>
<keyword evidence="4" id="KW-1185">Reference proteome</keyword>
<dbReference type="EMBL" id="JACEGD010000011">
    <property type="protein sequence ID" value="MBH5387037.1"/>
    <property type="molecule type" value="Genomic_DNA"/>
</dbReference>
<dbReference type="Gene3D" id="3.30.420.240">
    <property type="match status" value="1"/>
</dbReference>
<comment type="caution">
    <text evidence="3">The sequence shown here is derived from an EMBL/GenBank/DDBJ whole genome shotgun (WGS) entry which is preliminary data.</text>
</comment>
<protein>
    <submittedName>
        <fullName evidence="3">Terminase large subunit</fullName>
    </submittedName>
</protein>
<dbReference type="Pfam" id="PF03354">
    <property type="entry name" value="TerL_ATPase"/>
    <property type="match status" value="1"/>
</dbReference>
<dbReference type="Proteomes" id="UP001194539">
    <property type="component" value="Unassembled WGS sequence"/>
</dbReference>
<proteinExistence type="predicted"/>
<dbReference type="PANTHER" id="PTHR41287:SF1">
    <property type="entry name" value="PROTEIN YMFN"/>
    <property type="match status" value="1"/>
</dbReference>
<reference evidence="3 4" key="1">
    <citation type="submission" date="2020-07" db="EMBL/GenBank/DDBJ databases">
        <title>Bradyrhizobium diversity isolated from nodules of indigenous legumes of Western Australia.</title>
        <authorList>
            <person name="Klepa M.S."/>
        </authorList>
    </citation>
    <scope>NUCLEOTIDE SEQUENCE [LARGE SCALE GENOMIC DNA]</scope>
    <source>
        <strain evidence="3 4">CNPSo 4019</strain>
    </source>
</reference>
<dbReference type="InterPro" id="IPR027417">
    <property type="entry name" value="P-loop_NTPase"/>
</dbReference>
<dbReference type="Gene3D" id="3.40.50.300">
    <property type="entry name" value="P-loop containing nucleotide triphosphate hydrolases"/>
    <property type="match status" value="1"/>
</dbReference>
<dbReference type="RefSeq" id="WP_197966229.1">
    <property type="nucleotide sequence ID" value="NZ_JACEGD010000011.1"/>
</dbReference>
<dbReference type="InterPro" id="IPR046461">
    <property type="entry name" value="TerL_ATPase"/>
</dbReference>
<dbReference type="PANTHER" id="PTHR41287">
    <property type="match status" value="1"/>
</dbReference>
<gene>
    <name evidence="3" type="ORF">H1B27_12230</name>
</gene>
<sequence length="542" mass="59830">MHISASTFPAWIYDGSEIPDPFGYGERAVTFLRLLKHPKSTLPGKAFQLDAWQERVVRRVYGPRHEDGRRIVNTVVMLLPRGNRKTSLGAALALLHTIGPERMPGSETIFSASDRKQAGIAFKEARGIVQADKRLVKATKVYDAFNSAKKISYPKDSVELEIISADAPSSEGRTPAFVLADETHIWRGKDLWTVLTNGLDKIDNSLLVVTTTAGRGTDNIGHEIIDRARKIARGEIVDPTTLPVLFEAEPDCDYTSEQVWRRVNPGSAHGYPSLQGFRRHVTRAKDNPTERSSLKRYKLNIWEDSSTSPFVDMLTYDEGAGAIDLAALAGEPCWLGVDLSSSIDLSVVVACFRDGDDYTVVPFFFCPADNLRQRQEATGAPYLDWAKRGLIEATSGNVIDFRRVEERIRELCQTYSVQEIACDPAMARNLLNNLLEDGLPAIEHRQGSLSMMPAIAELQRAIIGRKFKHGGHPVLRFCFANVEAETNAAGHIVRFSKQKKWLSIDGAVAAAMATNRASAGGSAAVTSLYDDPEWEKALAGFN</sequence>